<name>A0A370Q8V8_9FLAO</name>
<dbReference type="Proteomes" id="UP000255317">
    <property type="component" value="Unassembled WGS sequence"/>
</dbReference>
<organism evidence="2 3">
    <name type="scientific">Marinirhabdus gelatinilytica</name>
    <dbReference type="NCBI Taxonomy" id="1703343"/>
    <lineage>
        <taxon>Bacteria</taxon>
        <taxon>Pseudomonadati</taxon>
        <taxon>Bacteroidota</taxon>
        <taxon>Flavobacteriia</taxon>
        <taxon>Flavobacteriales</taxon>
        <taxon>Flavobacteriaceae</taxon>
    </lineage>
</organism>
<proteinExistence type="predicted"/>
<evidence type="ECO:0008006" key="4">
    <source>
        <dbReference type="Google" id="ProtNLM"/>
    </source>
</evidence>
<keyword evidence="1" id="KW-0732">Signal</keyword>
<evidence type="ECO:0000313" key="3">
    <source>
        <dbReference type="Proteomes" id="UP000255317"/>
    </source>
</evidence>
<sequence length="184" mass="20031">MKKIVILLTSFLLLACSADDASVTNEEVTLFVNHYKTTSVLNGTQFLIQENGAIGSDTFQGTAFISNFDFEPGFTYTVSAEKITTKNAGTDATTVSYKVISVNQKEPVSPQTSFEVPIARFVNGVGYVSFVQDVSTNTFFLSGQIEFDCNTLCSNIRAAIQNQEPITGSFTHGVEGTYILQALY</sequence>
<dbReference type="AlphaFoldDB" id="A0A370Q8V8"/>
<gene>
    <name evidence="2" type="ORF">C8D94_104161</name>
</gene>
<feature type="signal peptide" evidence="1">
    <location>
        <begin position="1"/>
        <end position="21"/>
    </location>
</feature>
<reference evidence="2 3" key="1">
    <citation type="submission" date="2018-07" db="EMBL/GenBank/DDBJ databases">
        <title>Genomic Encyclopedia of Type Strains, Phase IV (KMG-IV): sequencing the most valuable type-strain genomes for metagenomic binning, comparative biology and taxonomic classification.</title>
        <authorList>
            <person name="Goeker M."/>
        </authorList>
    </citation>
    <scope>NUCLEOTIDE SEQUENCE [LARGE SCALE GENOMIC DNA]</scope>
    <source>
        <strain evidence="2 3">DSM 101478</strain>
    </source>
</reference>
<protein>
    <recommendedName>
        <fullName evidence="4">DUF4377 domain-containing protein</fullName>
    </recommendedName>
</protein>
<dbReference type="PROSITE" id="PS51257">
    <property type="entry name" value="PROKAR_LIPOPROTEIN"/>
    <property type="match status" value="1"/>
</dbReference>
<dbReference type="OrthoDB" id="880459at2"/>
<accession>A0A370Q8V8</accession>
<keyword evidence="3" id="KW-1185">Reference proteome</keyword>
<evidence type="ECO:0000313" key="2">
    <source>
        <dbReference type="EMBL" id="RDK84788.1"/>
    </source>
</evidence>
<dbReference type="RefSeq" id="WP_115124205.1">
    <property type="nucleotide sequence ID" value="NZ_QRAO01000004.1"/>
</dbReference>
<dbReference type="EMBL" id="QRAO01000004">
    <property type="protein sequence ID" value="RDK84788.1"/>
    <property type="molecule type" value="Genomic_DNA"/>
</dbReference>
<feature type="chain" id="PRO_5016968431" description="DUF4377 domain-containing protein" evidence="1">
    <location>
        <begin position="22"/>
        <end position="184"/>
    </location>
</feature>
<evidence type="ECO:0000256" key="1">
    <source>
        <dbReference type="SAM" id="SignalP"/>
    </source>
</evidence>
<comment type="caution">
    <text evidence="2">The sequence shown here is derived from an EMBL/GenBank/DDBJ whole genome shotgun (WGS) entry which is preliminary data.</text>
</comment>